<evidence type="ECO:0000313" key="1">
    <source>
        <dbReference type="EMBL" id="KAJ1149787.1"/>
    </source>
</evidence>
<evidence type="ECO:0000313" key="2">
    <source>
        <dbReference type="Proteomes" id="UP001066276"/>
    </source>
</evidence>
<dbReference type="EMBL" id="JANPWB010000009">
    <property type="protein sequence ID" value="KAJ1149787.1"/>
    <property type="molecule type" value="Genomic_DNA"/>
</dbReference>
<proteinExistence type="predicted"/>
<dbReference type="InterPro" id="IPR036691">
    <property type="entry name" value="Endo/exonu/phosph_ase_sf"/>
</dbReference>
<dbReference type="Proteomes" id="UP001066276">
    <property type="component" value="Chromosome 5"/>
</dbReference>
<accession>A0AAV7RAQ2</accession>
<protein>
    <submittedName>
        <fullName evidence="1">Uncharacterized protein</fullName>
    </submittedName>
</protein>
<organism evidence="1 2">
    <name type="scientific">Pleurodeles waltl</name>
    <name type="common">Iberian ribbed newt</name>
    <dbReference type="NCBI Taxonomy" id="8319"/>
    <lineage>
        <taxon>Eukaryota</taxon>
        <taxon>Metazoa</taxon>
        <taxon>Chordata</taxon>
        <taxon>Craniata</taxon>
        <taxon>Vertebrata</taxon>
        <taxon>Euteleostomi</taxon>
        <taxon>Amphibia</taxon>
        <taxon>Batrachia</taxon>
        <taxon>Caudata</taxon>
        <taxon>Salamandroidea</taxon>
        <taxon>Salamandridae</taxon>
        <taxon>Pleurodelinae</taxon>
        <taxon>Pleurodeles</taxon>
    </lineage>
</organism>
<dbReference type="SUPFAM" id="SSF56219">
    <property type="entry name" value="DNase I-like"/>
    <property type="match status" value="1"/>
</dbReference>
<reference evidence="1" key="1">
    <citation type="journal article" date="2022" name="bioRxiv">
        <title>Sequencing and chromosome-scale assembly of the giantPleurodeles waltlgenome.</title>
        <authorList>
            <person name="Brown T."/>
            <person name="Elewa A."/>
            <person name="Iarovenko S."/>
            <person name="Subramanian E."/>
            <person name="Araus A.J."/>
            <person name="Petzold A."/>
            <person name="Susuki M."/>
            <person name="Suzuki K.-i.T."/>
            <person name="Hayashi T."/>
            <person name="Toyoda A."/>
            <person name="Oliveira C."/>
            <person name="Osipova E."/>
            <person name="Leigh N.D."/>
            <person name="Simon A."/>
            <person name="Yun M.H."/>
        </authorList>
    </citation>
    <scope>NUCLEOTIDE SEQUENCE</scope>
    <source>
        <strain evidence="1">20211129_DDA</strain>
        <tissue evidence="1">Liver</tissue>
    </source>
</reference>
<sequence>MQECGIPYTQSYSQLERQWTHGPSFWSGGNNCKSSGVAILIKGRHFTINRVTEQVNGRVLVVDGSWSGMDVTSRLLVEMTGEASLRDVVGSMGPNARNYSWSKPDGSVRSRIDFLFTSPTVKPGRSSMVAVHFPDHRAVSFEGELTGKFTAGP</sequence>
<name>A0AAV7RAQ2_PLEWA</name>
<keyword evidence="2" id="KW-1185">Reference proteome</keyword>
<dbReference type="AlphaFoldDB" id="A0AAV7RAQ2"/>
<gene>
    <name evidence="1" type="ORF">NDU88_002592</name>
</gene>
<dbReference type="Gene3D" id="3.60.10.10">
    <property type="entry name" value="Endonuclease/exonuclease/phosphatase"/>
    <property type="match status" value="1"/>
</dbReference>
<comment type="caution">
    <text evidence="1">The sequence shown here is derived from an EMBL/GenBank/DDBJ whole genome shotgun (WGS) entry which is preliminary data.</text>
</comment>